<evidence type="ECO:0000313" key="3">
    <source>
        <dbReference type="Proteomes" id="UP000094472"/>
    </source>
</evidence>
<reference evidence="2 3" key="1">
    <citation type="journal article" date="2016" name="Environ. Microbiol.">
        <title>New Methyloceanibacter diversity from North Sea sediments includes methanotroph containing solely the soluble methane monooxygenase.</title>
        <authorList>
            <person name="Vekeman B."/>
            <person name="Kerckhof F.M."/>
            <person name="Cremers G."/>
            <person name="de Vos P."/>
            <person name="Vandamme P."/>
            <person name="Boon N."/>
            <person name="Op den Camp H.J."/>
            <person name="Heylen K."/>
        </authorList>
    </citation>
    <scope>NUCLEOTIDE SEQUENCE [LARGE SCALE GENOMIC DNA]</scope>
    <source>
        <strain evidence="2 3">R-67175</strain>
    </source>
</reference>
<dbReference type="AlphaFoldDB" id="A0A1E3W1C6"/>
<sequence length="60" mass="6408">MLSHAKRWSSQVTVGILAIGIAASLAVALGWLAVQFTVDLAGTFEVIAEIVGWILLPFRV</sequence>
<evidence type="ECO:0000256" key="1">
    <source>
        <dbReference type="SAM" id="Phobius"/>
    </source>
</evidence>
<gene>
    <name evidence="2" type="ORF">AUC69_08090</name>
</gene>
<feature type="transmembrane region" description="Helical" evidence="1">
    <location>
        <begin position="12"/>
        <end position="34"/>
    </location>
</feature>
<keyword evidence="1" id="KW-0812">Transmembrane</keyword>
<protein>
    <submittedName>
        <fullName evidence="2">Uncharacterized protein</fullName>
    </submittedName>
</protein>
<dbReference type="RefSeq" id="WP_069441137.1">
    <property type="nucleotide sequence ID" value="NZ_LPWF01000016.1"/>
</dbReference>
<dbReference type="Proteomes" id="UP000094472">
    <property type="component" value="Unassembled WGS sequence"/>
</dbReference>
<comment type="caution">
    <text evidence="2">The sequence shown here is derived from an EMBL/GenBank/DDBJ whole genome shotgun (WGS) entry which is preliminary data.</text>
</comment>
<dbReference type="EMBL" id="LPWF01000016">
    <property type="protein sequence ID" value="ODR99590.1"/>
    <property type="molecule type" value="Genomic_DNA"/>
</dbReference>
<proteinExistence type="predicted"/>
<organism evidence="2 3">
    <name type="scientific">Methyloceanibacter superfactus</name>
    <dbReference type="NCBI Taxonomy" id="1774969"/>
    <lineage>
        <taxon>Bacteria</taxon>
        <taxon>Pseudomonadati</taxon>
        <taxon>Pseudomonadota</taxon>
        <taxon>Alphaproteobacteria</taxon>
        <taxon>Hyphomicrobiales</taxon>
        <taxon>Hyphomicrobiaceae</taxon>
        <taxon>Methyloceanibacter</taxon>
    </lineage>
</organism>
<accession>A0A1E3W1C6</accession>
<name>A0A1E3W1C6_9HYPH</name>
<dbReference type="STRING" id="1774969.AUC69_08090"/>
<keyword evidence="1" id="KW-0472">Membrane</keyword>
<keyword evidence="1" id="KW-1133">Transmembrane helix</keyword>
<keyword evidence="3" id="KW-1185">Reference proteome</keyword>
<evidence type="ECO:0000313" key="2">
    <source>
        <dbReference type="EMBL" id="ODR99590.1"/>
    </source>
</evidence>